<proteinExistence type="inferred from homology"/>
<comment type="subcellular location">
    <subcellularLocation>
        <location evidence="1">Cell membrane</location>
        <topology evidence="1">Lipid-anchor</topology>
        <topology evidence="1">GPI-anchor</topology>
    </subcellularLocation>
</comment>
<dbReference type="EC" id="3.4.11.-" evidence="15"/>
<evidence type="ECO:0000256" key="11">
    <source>
        <dbReference type="ARBA" id="ARBA00023049"/>
    </source>
</evidence>
<feature type="domain" description="ERAP1-like C-terminal" evidence="18">
    <location>
        <begin position="578"/>
        <end position="897"/>
    </location>
</feature>
<dbReference type="AlphaFoldDB" id="B3NW11"/>
<evidence type="ECO:0000256" key="10">
    <source>
        <dbReference type="ARBA" id="ARBA00022833"/>
    </source>
</evidence>
<evidence type="ECO:0000259" key="19">
    <source>
        <dbReference type="Pfam" id="PF17900"/>
    </source>
</evidence>
<evidence type="ECO:0000256" key="8">
    <source>
        <dbReference type="ARBA" id="ARBA00022729"/>
    </source>
</evidence>
<dbReference type="GO" id="GO:0005737">
    <property type="term" value="C:cytoplasm"/>
    <property type="evidence" value="ECO:0007669"/>
    <property type="project" value="TreeGrafter"/>
</dbReference>
<reference evidence="20 21" key="1">
    <citation type="journal article" date="2007" name="Nature">
        <title>Evolution of genes and genomes on the Drosophila phylogeny.</title>
        <authorList>
            <consortium name="Drosophila 12 Genomes Consortium"/>
            <person name="Clark A.G."/>
            <person name="Eisen M.B."/>
            <person name="Smith D.R."/>
            <person name="Bergman C.M."/>
            <person name="Oliver B."/>
            <person name="Markow T.A."/>
            <person name="Kaufman T.C."/>
            <person name="Kellis M."/>
            <person name="Gelbart W."/>
            <person name="Iyer V.N."/>
            <person name="Pollard D.A."/>
            <person name="Sackton T.B."/>
            <person name="Larracuente A.M."/>
            <person name="Singh N.D."/>
            <person name="Abad J.P."/>
            <person name="Abt D.N."/>
            <person name="Adryan B."/>
            <person name="Aguade M."/>
            <person name="Akashi H."/>
            <person name="Anderson W.W."/>
            <person name="Aquadro C.F."/>
            <person name="Ardell D.H."/>
            <person name="Arguello R."/>
            <person name="Artieri C.G."/>
            <person name="Barbash D.A."/>
            <person name="Barker D."/>
            <person name="Barsanti P."/>
            <person name="Batterham P."/>
            <person name="Batzoglou S."/>
            <person name="Begun D."/>
            <person name="Bhutkar A."/>
            <person name="Blanco E."/>
            <person name="Bosak S.A."/>
            <person name="Bradley R.K."/>
            <person name="Brand A.D."/>
            <person name="Brent M.R."/>
            <person name="Brooks A.N."/>
            <person name="Brown R.H."/>
            <person name="Butlin R.K."/>
            <person name="Caggese C."/>
            <person name="Calvi B.R."/>
            <person name="Bernardo de Carvalho A."/>
            <person name="Caspi A."/>
            <person name="Castrezana S."/>
            <person name="Celniker S.E."/>
            <person name="Chang J.L."/>
            <person name="Chapple C."/>
            <person name="Chatterji S."/>
            <person name="Chinwalla A."/>
            <person name="Civetta A."/>
            <person name="Clifton S.W."/>
            <person name="Comeron J.M."/>
            <person name="Costello J.C."/>
            <person name="Coyne J.A."/>
            <person name="Daub J."/>
            <person name="David R.G."/>
            <person name="Delcher A.L."/>
            <person name="Delehaunty K."/>
            <person name="Do C.B."/>
            <person name="Ebling H."/>
            <person name="Edwards K."/>
            <person name="Eickbush T."/>
            <person name="Evans J.D."/>
            <person name="Filipski A."/>
            <person name="Findeiss S."/>
            <person name="Freyhult E."/>
            <person name="Fulton L."/>
            <person name="Fulton R."/>
            <person name="Garcia A.C."/>
            <person name="Gardiner A."/>
            <person name="Garfield D.A."/>
            <person name="Garvin B.E."/>
            <person name="Gibson G."/>
            <person name="Gilbert D."/>
            <person name="Gnerre S."/>
            <person name="Godfrey J."/>
            <person name="Good R."/>
            <person name="Gotea V."/>
            <person name="Gravely B."/>
            <person name="Greenberg A.J."/>
            <person name="Griffiths-Jones S."/>
            <person name="Gross S."/>
            <person name="Guigo R."/>
            <person name="Gustafson E.A."/>
            <person name="Haerty W."/>
            <person name="Hahn M.W."/>
            <person name="Halligan D.L."/>
            <person name="Halpern A.L."/>
            <person name="Halter G.M."/>
            <person name="Han M.V."/>
            <person name="Heger A."/>
            <person name="Hillier L."/>
            <person name="Hinrichs A.S."/>
            <person name="Holmes I."/>
            <person name="Hoskins R.A."/>
            <person name="Hubisz M.J."/>
            <person name="Hultmark D."/>
            <person name="Huntley M.A."/>
            <person name="Jaffe D.B."/>
            <person name="Jagadeeshan S."/>
            <person name="Jeck W.R."/>
            <person name="Johnson J."/>
            <person name="Jones C.D."/>
            <person name="Jordan W.C."/>
            <person name="Karpen G.H."/>
            <person name="Kataoka E."/>
            <person name="Keightley P.D."/>
            <person name="Kheradpour P."/>
            <person name="Kirkness E.F."/>
            <person name="Koerich L.B."/>
            <person name="Kristiansen K."/>
            <person name="Kudrna D."/>
            <person name="Kulathinal R.J."/>
            <person name="Kumar S."/>
            <person name="Kwok R."/>
            <person name="Lander E."/>
            <person name="Langley C.H."/>
            <person name="Lapoint R."/>
            <person name="Lazzaro B.P."/>
            <person name="Lee S.J."/>
            <person name="Levesque L."/>
            <person name="Li R."/>
            <person name="Lin C.F."/>
            <person name="Lin M.F."/>
            <person name="Lindblad-Toh K."/>
            <person name="Llopart A."/>
            <person name="Long M."/>
            <person name="Low L."/>
            <person name="Lozovsky E."/>
            <person name="Lu J."/>
            <person name="Luo M."/>
            <person name="Machado C.A."/>
            <person name="Makalowski W."/>
            <person name="Marzo M."/>
            <person name="Matsuda M."/>
            <person name="Matzkin L."/>
            <person name="McAllister B."/>
            <person name="McBride C.S."/>
            <person name="McKernan B."/>
            <person name="McKernan K."/>
            <person name="Mendez-Lago M."/>
            <person name="Minx P."/>
            <person name="Mollenhauer M.U."/>
            <person name="Montooth K."/>
            <person name="Mount S.M."/>
            <person name="Mu X."/>
            <person name="Myers E."/>
            <person name="Negre B."/>
            <person name="Newfeld S."/>
            <person name="Nielsen R."/>
            <person name="Noor M.A."/>
            <person name="O'Grady P."/>
            <person name="Pachter L."/>
            <person name="Papaceit M."/>
            <person name="Parisi M.J."/>
            <person name="Parisi M."/>
            <person name="Parts L."/>
            <person name="Pedersen J.S."/>
            <person name="Pesole G."/>
            <person name="Phillippy A.M."/>
            <person name="Ponting C.P."/>
            <person name="Pop M."/>
            <person name="Porcelli D."/>
            <person name="Powell J.R."/>
            <person name="Prohaska S."/>
            <person name="Pruitt K."/>
            <person name="Puig M."/>
            <person name="Quesneville H."/>
            <person name="Ram K.R."/>
            <person name="Rand D."/>
            <person name="Rasmussen M.D."/>
            <person name="Reed L.K."/>
            <person name="Reenan R."/>
            <person name="Reily A."/>
            <person name="Remington K.A."/>
            <person name="Rieger T.T."/>
            <person name="Ritchie M.G."/>
            <person name="Robin C."/>
            <person name="Rogers Y.H."/>
            <person name="Rohde C."/>
            <person name="Rozas J."/>
            <person name="Rubenfield M.J."/>
            <person name="Ruiz A."/>
            <person name="Russo S."/>
            <person name="Salzberg S.L."/>
            <person name="Sanchez-Gracia A."/>
            <person name="Saranga D.J."/>
            <person name="Sato H."/>
            <person name="Schaeffer S.W."/>
            <person name="Schatz M.C."/>
            <person name="Schlenke T."/>
            <person name="Schwartz R."/>
            <person name="Segarra C."/>
            <person name="Singh R.S."/>
            <person name="Sirot L."/>
            <person name="Sirota M."/>
            <person name="Sisneros N.B."/>
            <person name="Smith C.D."/>
            <person name="Smith T.F."/>
            <person name="Spieth J."/>
            <person name="Stage D.E."/>
            <person name="Stark A."/>
            <person name="Stephan W."/>
            <person name="Strausberg R.L."/>
            <person name="Strempel S."/>
            <person name="Sturgill D."/>
            <person name="Sutton G."/>
            <person name="Sutton G.G."/>
            <person name="Tao W."/>
            <person name="Teichmann S."/>
            <person name="Tobari Y.N."/>
            <person name="Tomimura Y."/>
            <person name="Tsolas J.M."/>
            <person name="Valente V.L."/>
            <person name="Venter E."/>
            <person name="Venter J.C."/>
            <person name="Vicario S."/>
            <person name="Vieira F.G."/>
            <person name="Vilella A.J."/>
            <person name="Villasante A."/>
            <person name="Walenz B."/>
            <person name="Wang J."/>
            <person name="Wasserman M."/>
            <person name="Watts T."/>
            <person name="Wilson D."/>
            <person name="Wilson R.K."/>
            <person name="Wing R.A."/>
            <person name="Wolfner M.F."/>
            <person name="Wong A."/>
            <person name="Wong G.K."/>
            <person name="Wu C.I."/>
            <person name="Wu G."/>
            <person name="Yamamoto D."/>
            <person name="Yang H.P."/>
            <person name="Yang S.P."/>
            <person name="Yorke J.A."/>
            <person name="Yoshida K."/>
            <person name="Zdobnov E."/>
            <person name="Zhang P."/>
            <person name="Zhang Y."/>
            <person name="Zimin A.V."/>
            <person name="Baldwin J."/>
            <person name="Abdouelleil A."/>
            <person name="Abdulkadir J."/>
            <person name="Abebe A."/>
            <person name="Abera B."/>
            <person name="Abreu J."/>
            <person name="Acer S.C."/>
            <person name="Aftuck L."/>
            <person name="Alexander A."/>
            <person name="An P."/>
            <person name="Anderson E."/>
            <person name="Anderson S."/>
            <person name="Arachi H."/>
            <person name="Azer M."/>
            <person name="Bachantsang P."/>
            <person name="Barry A."/>
            <person name="Bayul T."/>
            <person name="Berlin A."/>
            <person name="Bessette D."/>
            <person name="Bloom T."/>
            <person name="Blye J."/>
            <person name="Boguslavskiy L."/>
            <person name="Bonnet C."/>
            <person name="Boukhgalter B."/>
            <person name="Bourzgui I."/>
            <person name="Brown A."/>
            <person name="Cahill P."/>
            <person name="Channer S."/>
            <person name="Cheshatsang Y."/>
            <person name="Chuda L."/>
            <person name="Citroen M."/>
            <person name="Collymore A."/>
            <person name="Cooke P."/>
            <person name="Costello M."/>
            <person name="D'Aco K."/>
            <person name="Daza R."/>
            <person name="De Haan G."/>
            <person name="DeGray S."/>
            <person name="DeMaso C."/>
            <person name="Dhargay N."/>
            <person name="Dooley K."/>
            <person name="Dooley E."/>
            <person name="Doricent M."/>
            <person name="Dorje P."/>
            <person name="Dorjee K."/>
            <person name="Dupes A."/>
            <person name="Elong R."/>
            <person name="Falk J."/>
            <person name="Farina A."/>
            <person name="Faro S."/>
            <person name="Ferguson D."/>
            <person name="Fisher S."/>
            <person name="Foley C.D."/>
            <person name="Franke A."/>
            <person name="Friedrich D."/>
            <person name="Gadbois L."/>
            <person name="Gearin G."/>
            <person name="Gearin C.R."/>
            <person name="Giannoukos G."/>
            <person name="Goode T."/>
            <person name="Graham J."/>
            <person name="Grandbois E."/>
            <person name="Grewal S."/>
            <person name="Gyaltsen K."/>
            <person name="Hafez N."/>
            <person name="Hagos B."/>
            <person name="Hall J."/>
            <person name="Henson C."/>
            <person name="Hollinger A."/>
            <person name="Honan T."/>
            <person name="Huard M.D."/>
            <person name="Hughes L."/>
            <person name="Hurhula B."/>
            <person name="Husby M.E."/>
            <person name="Kamat A."/>
            <person name="Kanga B."/>
            <person name="Kashin S."/>
            <person name="Khazanovich D."/>
            <person name="Kisner P."/>
            <person name="Lance K."/>
            <person name="Lara M."/>
            <person name="Lee W."/>
            <person name="Lennon N."/>
            <person name="Letendre F."/>
            <person name="LeVine R."/>
            <person name="Lipovsky A."/>
            <person name="Liu X."/>
            <person name="Liu J."/>
            <person name="Liu S."/>
            <person name="Lokyitsang T."/>
            <person name="Lokyitsang Y."/>
            <person name="Lubonja R."/>
            <person name="Lui A."/>
            <person name="MacDonald P."/>
            <person name="Magnisalis V."/>
            <person name="Maru K."/>
            <person name="Matthews C."/>
            <person name="McCusker W."/>
            <person name="McDonough S."/>
            <person name="Mehta T."/>
            <person name="Meldrim J."/>
            <person name="Meneus L."/>
            <person name="Mihai O."/>
            <person name="Mihalev A."/>
            <person name="Mihova T."/>
            <person name="Mittelman R."/>
            <person name="Mlenga V."/>
            <person name="Montmayeur A."/>
            <person name="Mulrain L."/>
            <person name="Navidi A."/>
            <person name="Naylor J."/>
            <person name="Negash T."/>
            <person name="Nguyen T."/>
            <person name="Nguyen N."/>
            <person name="Nicol R."/>
            <person name="Norbu C."/>
            <person name="Norbu N."/>
            <person name="Novod N."/>
            <person name="O'Neill B."/>
            <person name="Osman S."/>
            <person name="Markiewicz E."/>
            <person name="Oyono O.L."/>
            <person name="Patti C."/>
            <person name="Phunkhang P."/>
            <person name="Pierre F."/>
            <person name="Priest M."/>
            <person name="Raghuraman S."/>
            <person name="Rege F."/>
            <person name="Reyes R."/>
            <person name="Rise C."/>
            <person name="Rogov P."/>
            <person name="Ross K."/>
            <person name="Ryan E."/>
            <person name="Settipalli S."/>
            <person name="Shea T."/>
            <person name="Sherpa N."/>
            <person name="Shi L."/>
            <person name="Shih D."/>
            <person name="Sparrow T."/>
            <person name="Spaulding J."/>
            <person name="Stalker J."/>
            <person name="Stange-Thomann N."/>
            <person name="Stavropoulos S."/>
            <person name="Stone C."/>
            <person name="Strader C."/>
            <person name="Tesfaye S."/>
            <person name="Thomson T."/>
            <person name="Thoulutsang Y."/>
            <person name="Thoulutsang D."/>
            <person name="Topham K."/>
            <person name="Topping I."/>
            <person name="Tsamla T."/>
            <person name="Vassiliev H."/>
            <person name="Vo A."/>
            <person name="Wangchuk T."/>
            <person name="Wangdi T."/>
            <person name="Weiand M."/>
            <person name="Wilkinson J."/>
            <person name="Wilson A."/>
            <person name="Yadav S."/>
            <person name="Young G."/>
            <person name="Yu Q."/>
            <person name="Zembek L."/>
            <person name="Zhong D."/>
            <person name="Zimmer A."/>
            <person name="Zwirko Z."/>
            <person name="Jaffe D.B."/>
            <person name="Alvarez P."/>
            <person name="Brockman W."/>
            <person name="Butler J."/>
            <person name="Chin C."/>
            <person name="Gnerre S."/>
            <person name="Grabherr M."/>
            <person name="Kleber M."/>
            <person name="Mauceli E."/>
            <person name="MacCallum I."/>
        </authorList>
    </citation>
    <scope>NUCLEOTIDE SEQUENCE [LARGE SCALE GENOMIC DNA]</scope>
    <source>
        <strain evidence="20 21">TSC#14021-0224.01</strain>
    </source>
</reference>
<dbReference type="EMBL" id="CH954180">
    <property type="protein sequence ID" value="EDV46144.1"/>
    <property type="molecule type" value="Genomic_DNA"/>
</dbReference>
<dbReference type="Pfam" id="PF17900">
    <property type="entry name" value="Peptidase_M1_N"/>
    <property type="match status" value="1"/>
</dbReference>
<evidence type="ECO:0000256" key="13">
    <source>
        <dbReference type="ARBA" id="ARBA00023180"/>
    </source>
</evidence>
<dbReference type="InterPro" id="IPR027268">
    <property type="entry name" value="Peptidase_M4/M1_CTD_sf"/>
</dbReference>
<evidence type="ECO:0000256" key="4">
    <source>
        <dbReference type="ARBA" id="ARBA00022475"/>
    </source>
</evidence>
<dbReference type="SUPFAM" id="SSF63737">
    <property type="entry name" value="Leukotriene A4 hydrolase N-terminal domain"/>
    <property type="match status" value="1"/>
</dbReference>
<dbReference type="GO" id="GO:0005615">
    <property type="term" value="C:extracellular space"/>
    <property type="evidence" value="ECO:0007669"/>
    <property type="project" value="TreeGrafter"/>
</dbReference>
<accession>B3NW11</accession>
<evidence type="ECO:0000256" key="9">
    <source>
        <dbReference type="ARBA" id="ARBA00022801"/>
    </source>
</evidence>
<evidence type="ECO:0000313" key="21">
    <source>
        <dbReference type="Proteomes" id="UP000008711"/>
    </source>
</evidence>
<dbReference type="InterPro" id="IPR050344">
    <property type="entry name" value="Peptidase_M1_aminopeptidases"/>
</dbReference>
<feature type="signal peptide" evidence="16">
    <location>
        <begin position="1"/>
        <end position="23"/>
    </location>
</feature>
<dbReference type="KEGG" id="der:6551731"/>
<dbReference type="Gene3D" id="1.10.390.10">
    <property type="entry name" value="Neutral Protease Domain 2"/>
    <property type="match status" value="1"/>
</dbReference>
<keyword evidence="14" id="KW-0449">Lipoprotein</keyword>
<keyword evidence="5" id="KW-0336">GPI-anchor</keyword>
<organism evidence="20 21">
    <name type="scientific">Drosophila erecta</name>
    <name type="common">Fruit fly</name>
    <dbReference type="NCBI Taxonomy" id="7220"/>
    <lineage>
        <taxon>Eukaryota</taxon>
        <taxon>Metazoa</taxon>
        <taxon>Ecdysozoa</taxon>
        <taxon>Arthropoda</taxon>
        <taxon>Hexapoda</taxon>
        <taxon>Insecta</taxon>
        <taxon>Pterygota</taxon>
        <taxon>Neoptera</taxon>
        <taxon>Endopterygota</taxon>
        <taxon>Diptera</taxon>
        <taxon>Brachycera</taxon>
        <taxon>Muscomorpha</taxon>
        <taxon>Ephydroidea</taxon>
        <taxon>Drosophilidae</taxon>
        <taxon>Drosophila</taxon>
        <taxon>Sophophora</taxon>
    </lineage>
</organism>
<evidence type="ECO:0000259" key="17">
    <source>
        <dbReference type="Pfam" id="PF01433"/>
    </source>
</evidence>
<dbReference type="Gene3D" id="2.60.40.1910">
    <property type="match status" value="1"/>
</dbReference>
<keyword evidence="3 15" id="KW-0031">Aminopeptidase</keyword>
<dbReference type="OrthoDB" id="10031169at2759"/>
<dbReference type="InterPro" id="IPR024571">
    <property type="entry name" value="ERAP1-like_C_dom"/>
</dbReference>
<evidence type="ECO:0000256" key="12">
    <source>
        <dbReference type="ARBA" id="ARBA00023136"/>
    </source>
</evidence>
<sequence>MQLSYLAILTALFFHLPAHKTDASRLPKWLVPLRYRVDIVTRINQPHQPFGGMVVIDLRSERSTNRIVLNSHDLAIGKRGAVTLSIKGGSSVPVSSIQMDIKLSRLTVYVRSPLKINVTYSLRVAFTSVLRGDNNGFYRSNYVDHNTTLTQWLAATQFEPNHAREAFPCFDDPIFRTPFQINLAHPHLYRALSNMPVQRTTRHASLKDYVWTQFVESHPMQTYLVAFMISKFDRPGFTSSERSDCPISTWARPDALPQTEFANMVVAPLLSFYEDLFNSTIRQKKIDLVALPDFAFKSKENWGMPTFAEESVLYDSQRSSMDDQQRVARAVAMIVVNQWFGNLVSIAWWHEIWLKNAFALYLSRFGVHKLRPQWDYQERHALQLYLSVLDYDAHVNTDLVTASVPDESHIWAAYNEIGERKAAVLFDMMHRVMGEEAWLTALRRYLAEYANRTATSSDFWRILQLQVDRNGRLGKGLNITRIMKCWLGQAGYPLLTVTRNYDNSAAIVSQQRFFVTPQFRNQLSKNPCWWVPLSYTCPRCKNSEMMSFSRWLTCPTSKSSSKSNTVLLDKLEAGPNDWILLNVEHSAPCRVNYDLHNWQLLNKTLADPTTFRLIHRVNRAQLVDDLFSFAWSGDIEYDMALGMLGYLEHEDEFVVWAATEVNFERINNVAKRNPNYLIYKTYMRHLLERQFQRVLSSDLASSSGNMTHRPVIIRLACEYELPACVSLARREFLKGTPAKGGWMTIRERETVFCTAVKFGTEGDRDTVESMYKRSNFAAEKESLLTALACSRNAVVLQRVLEWTFESSGVRKQNARRTFKALVSNSLGYRLAKKYVSTNMQNIRNYCSNSTDKVVNLMRPLIEYLATPKELLFFSKFFKEILRDMQGSERLIKILLERGRDNIHWQRTKFRPMLRAIRDIVLWRSRANRISN</sequence>
<dbReference type="InterPro" id="IPR014782">
    <property type="entry name" value="Peptidase_M1_dom"/>
</dbReference>
<keyword evidence="9 15" id="KW-0378">Hydrolase</keyword>
<evidence type="ECO:0000259" key="18">
    <source>
        <dbReference type="Pfam" id="PF11838"/>
    </source>
</evidence>
<dbReference type="CDD" id="cd09601">
    <property type="entry name" value="M1_APN-Q_like"/>
    <property type="match status" value="1"/>
</dbReference>
<dbReference type="eggNOG" id="KOG1046">
    <property type="taxonomic scope" value="Eukaryota"/>
</dbReference>
<dbReference type="Gene3D" id="2.60.40.1730">
    <property type="entry name" value="tricorn interacting facor f3 domain"/>
    <property type="match status" value="1"/>
</dbReference>
<dbReference type="GO" id="GO:0006508">
    <property type="term" value="P:proteolysis"/>
    <property type="evidence" value="ECO:0007669"/>
    <property type="project" value="UniProtKB-KW"/>
</dbReference>
<evidence type="ECO:0000256" key="3">
    <source>
        <dbReference type="ARBA" id="ARBA00022438"/>
    </source>
</evidence>
<dbReference type="Gene3D" id="1.25.50.20">
    <property type="match status" value="1"/>
</dbReference>
<dbReference type="GO" id="GO:0005886">
    <property type="term" value="C:plasma membrane"/>
    <property type="evidence" value="ECO:0007669"/>
    <property type="project" value="UniProtKB-SubCell"/>
</dbReference>
<comment type="cofactor">
    <cofactor evidence="15">
        <name>Zn(2+)</name>
        <dbReference type="ChEBI" id="CHEBI:29105"/>
    </cofactor>
    <text evidence="15">Binds 1 zinc ion per subunit.</text>
</comment>
<dbReference type="InterPro" id="IPR045357">
    <property type="entry name" value="Aminopeptidase_N-like_N"/>
</dbReference>
<dbReference type="GO" id="GO:0008237">
    <property type="term" value="F:metallopeptidase activity"/>
    <property type="evidence" value="ECO:0007669"/>
    <property type="project" value="UniProtKB-KW"/>
</dbReference>
<keyword evidence="6 15" id="KW-0645">Protease</keyword>
<feature type="domain" description="Aminopeptidase N-like N-terminal" evidence="19">
    <location>
        <begin position="32"/>
        <end position="224"/>
    </location>
</feature>
<feature type="chain" id="PRO_5002795610" description="Aminopeptidase" evidence="16">
    <location>
        <begin position="24"/>
        <end position="931"/>
    </location>
</feature>
<dbReference type="InterPro" id="IPR042097">
    <property type="entry name" value="Aminopeptidase_N-like_N_sf"/>
</dbReference>
<dbReference type="GO" id="GO:0008270">
    <property type="term" value="F:zinc ion binding"/>
    <property type="evidence" value="ECO:0007669"/>
    <property type="project" value="UniProtKB-UniRule"/>
</dbReference>
<keyword evidence="11 15" id="KW-0482">Metalloprotease</keyword>
<dbReference type="GO" id="GO:0004177">
    <property type="term" value="F:aminopeptidase activity"/>
    <property type="evidence" value="ECO:0007669"/>
    <property type="project" value="UniProtKB-KW"/>
</dbReference>
<protein>
    <recommendedName>
        <fullName evidence="15">Aminopeptidase</fullName>
        <ecNumber evidence="15">3.4.11.-</ecNumber>
    </recommendedName>
</protein>
<keyword evidence="21" id="KW-1185">Reference proteome</keyword>
<evidence type="ECO:0000256" key="15">
    <source>
        <dbReference type="RuleBase" id="RU364040"/>
    </source>
</evidence>
<dbReference type="PANTHER" id="PTHR11533:SF253">
    <property type="entry name" value="AMINOPEPTIDASE-RELATED"/>
    <property type="match status" value="1"/>
</dbReference>
<dbReference type="SUPFAM" id="SSF55486">
    <property type="entry name" value="Metalloproteases ('zincins'), catalytic domain"/>
    <property type="match status" value="1"/>
</dbReference>
<evidence type="ECO:0000256" key="6">
    <source>
        <dbReference type="ARBA" id="ARBA00022670"/>
    </source>
</evidence>
<name>B3NW11_DROER</name>
<dbReference type="HOGENOM" id="CLU_003705_2_0_1"/>
<dbReference type="Pfam" id="PF01433">
    <property type="entry name" value="Peptidase_M1"/>
    <property type="match status" value="1"/>
</dbReference>
<keyword evidence="13" id="KW-0325">Glycoprotein</keyword>
<evidence type="ECO:0000256" key="1">
    <source>
        <dbReference type="ARBA" id="ARBA00004609"/>
    </source>
</evidence>
<keyword evidence="4" id="KW-1003">Cell membrane</keyword>
<dbReference type="PRINTS" id="PR00756">
    <property type="entry name" value="ALADIPTASE"/>
</dbReference>
<reference evidence="20 21" key="2">
    <citation type="journal article" date="2008" name="Bioinformatics">
        <title>Assembly reconciliation.</title>
        <authorList>
            <person name="Zimin A.V."/>
            <person name="Smith D.R."/>
            <person name="Sutton G."/>
            <person name="Yorke J.A."/>
        </authorList>
    </citation>
    <scope>NUCLEOTIDE SEQUENCE [LARGE SCALE GENOMIC DNA]</scope>
    <source>
        <strain evidence="20 21">TSC#14021-0224.01</strain>
    </source>
</reference>
<evidence type="ECO:0000256" key="7">
    <source>
        <dbReference type="ARBA" id="ARBA00022723"/>
    </source>
</evidence>
<comment type="similarity">
    <text evidence="2 15">Belongs to the peptidase M1 family.</text>
</comment>
<dbReference type="Pfam" id="PF11838">
    <property type="entry name" value="ERAP1_C"/>
    <property type="match status" value="1"/>
</dbReference>
<dbReference type="InterPro" id="IPR034016">
    <property type="entry name" value="M1_APN-typ"/>
</dbReference>
<keyword evidence="7 15" id="KW-0479">Metal-binding</keyword>
<evidence type="ECO:0000256" key="2">
    <source>
        <dbReference type="ARBA" id="ARBA00010136"/>
    </source>
</evidence>
<evidence type="ECO:0000313" key="20">
    <source>
        <dbReference type="EMBL" id="EDV46144.1"/>
    </source>
</evidence>
<dbReference type="OMA" id="ISTWARP"/>
<keyword evidence="10 15" id="KW-0862">Zinc</keyword>
<dbReference type="PANTHER" id="PTHR11533">
    <property type="entry name" value="PROTEASE M1 ZINC METALLOPROTEASE"/>
    <property type="match status" value="1"/>
</dbReference>
<keyword evidence="8 16" id="KW-0732">Signal</keyword>
<dbReference type="GO" id="GO:0098552">
    <property type="term" value="C:side of membrane"/>
    <property type="evidence" value="ECO:0007669"/>
    <property type="project" value="UniProtKB-KW"/>
</dbReference>
<keyword evidence="12" id="KW-0472">Membrane</keyword>
<dbReference type="FunFam" id="2.60.40.1910:FF:000008">
    <property type="entry name" value="Aminopeptidase"/>
    <property type="match status" value="1"/>
</dbReference>
<dbReference type="PhylomeDB" id="B3NW11"/>
<dbReference type="FunFam" id="1.10.390.10:FF:000013">
    <property type="entry name" value="Aminopeptidase N"/>
    <property type="match status" value="1"/>
</dbReference>
<gene>
    <name evidence="20" type="primary">Dere\GG18363</name>
    <name evidence="20" type="synonym">dere_GLEANR_3207</name>
    <name evidence="20" type="synonym">GG18363</name>
    <name evidence="20" type="ORF">Dere_GG18363</name>
</gene>
<dbReference type="InterPro" id="IPR001930">
    <property type="entry name" value="Peptidase_M1"/>
</dbReference>
<dbReference type="Proteomes" id="UP000008711">
    <property type="component" value="Unassembled WGS sequence"/>
</dbReference>
<feature type="domain" description="Peptidase M1 membrane alanine aminopeptidase" evidence="17">
    <location>
        <begin position="266"/>
        <end position="486"/>
    </location>
</feature>
<evidence type="ECO:0000256" key="14">
    <source>
        <dbReference type="ARBA" id="ARBA00023288"/>
    </source>
</evidence>
<evidence type="ECO:0000256" key="5">
    <source>
        <dbReference type="ARBA" id="ARBA00022622"/>
    </source>
</evidence>
<evidence type="ECO:0000256" key="16">
    <source>
        <dbReference type="SAM" id="SignalP"/>
    </source>
</evidence>